<evidence type="ECO:0000259" key="2">
    <source>
        <dbReference type="Pfam" id="PF03787"/>
    </source>
</evidence>
<feature type="domain" description="CRISPR type III-associated protein" evidence="2">
    <location>
        <begin position="15"/>
        <end position="243"/>
    </location>
</feature>
<protein>
    <recommendedName>
        <fullName evidence="2">CRISPR type III-associated protein domain-containing protein</fullName>
    </recommendedName>
</protein>
<dbReference type="Pfam" id="PF03787">
    <property type="entry name" value="RAMPs"/>
    <property type="match status" value="1"/>
</dbReference>
<gene>
    <name evidence="3" type="ORF">GXY80_11625</name>
</gene>
<dbReference type="AlphaFoldDB" id="A0A971S146"/>
<sequence>MFAYNLSQCRISYEMTVESPVFVGGAAKSLYKKKGDGSKGRGSDYTVSLSRTEENNSEINVTLFYPLLTASGKASFLIPASTLKGLLRSYGRDVLDDVLKEEKREVADPWQGREEFENIFIRQTFGTTDQKGLVAFSPALTPPIDPTRALYSGPLGGSPSGSDRNDFPLRLITQNKLDRVTMATTEGLRTFEALDAGIRLVGSFELRNFPWWAVGLLGIGIAGLNAGTIRIGGKAGVGFGKVSVKVTRIDLSYHKTVRSDGKIDKTIELPGIGRIVKDMSLELPLLRAALQDSKADDREGQAPPLFLLAEDDSITIPPGLHKANANPNPFYGDTMSITSKNGINEFFTQAFAQVEKSLDAVSTQEG</sequence>
<comment type="caution">
    <text evidence="3">The sequence shown here is derived from an EMBL/GenBank/DDBJ whole genome shotgun (WGS) entry which is preliminary data.</text>
</comment>
<evidence type="ECO:0000313" key="3">
    <source>
        <dbReference type="EMBL" id="NLW36110.1"/>
    </source>
</evidence>
<dbReference type="InterPro" id="IPR052216">
    <property type="entry name" value="CRISPR_Csm3_endoribonuclease"/>
</dbReference>
<reference evidence="3" key="2">
    <citation type="submission" date="2020-01" db="EMBL/GenBank/DDBJ databases">
        <authorList>
            <person name="Campanaro S."/>
        </authorList>
    </citation>
    <scope>NUCLEOTIDE SEQUENCE</scope>
    <source>
        <strain evidence="3">AS06rmzACSIP_7</strain>
    </source>
</reference>
<dbReference type="GO" id="GO:0051607">
    <property type="term" value="P:defense response to virus"/>
    <property type="evidence" value="ECO:0007669"/>
    <property type="project" value="UniProtKB-KW"/>
</dbReference>
<keyword evidence="1" id="KW-0051">Antiviral defense</keyword>
<dbReference type="InterPro" id="IPR005537">
    <property type="entry name" value="RAMP_III_fam"/>
</dbReference>
<dbReference type="Proteomes" id="UP000777265">
    <property type="component" value="Unassembled WGS sequence"/>
</dbReference>
<name>A0A971S146_9BACT</name>
<evidence type="ECO:0000313" key="4">
    <source>
        <dbReference type="Proteomes" id="UP000777265"/>
    </source>
</evidence>
<evidence type="ECO:0000256" key="1">
    <source>
        <dbReference type="ARBA" id="ARBA00023118"/>
    </source>
</evidence>
<dbReference type="PANTHER" id="PTHR35579:SF6">
    <property type="entry name" value="DUF324 DOMAIN-CONTAINING PROTEIN"/>
    <property type="match status" value="1"/>
</dbReference>
<proteinExistence type="predicted"/>
<organism evidence="3 4">
    <name type="scientific">Syntrophorhabdus aromaticivorans</name>
    <dbReference type="NCBI Taxonomy" id="328301"/>
    <lineage>
        <taxon>Bacteria</taxon>
        <taxon>Pseudomonadati</taxon>
        <taxon>Thermodesulfobacteriota</taxon>
        <taxon>Syntrophorhabdia</taxon>
        <taxon>Syntrophorhabdales</taxon>
        <taxon>Syntrophorhabdaceae</taxon>
        <taxon>Syntrophorhabdus</taxon>
    </lineage>
</organism>
<dbReference type="PANTHER" id="PTHR35579">
    <property type="entry name" value="CRISPR SYSTEM CMS ENDORIBONUCLEASE CSM3"/>
    <property type="match status" value="1"/>
</dbReference>
<accession>A0A971S146</accession>
<reference evidence="3" key="1">
    <citation type="journal article" date="2020" name="Biotechnol. Biofuels">
        <title>New insights from the biogas microbiome by comprehensive genome-resolved metagenomics of nearly 1600 species originating from multiple anaerobic digesters.</title>
        <authorList>
            <person name="Campanaro S."/>
            <person name="Treu L."/>
            <person name="Rodriguez-R L.M."/>
            <person name="Kovalovszki A."/>
            <person name="Ziels R.M."/>
            <person name="Maus I."/>
            <person name="Zhu X."/>
            <person name="Kougias P.G."/>
            <person name="Basile A."/>
            <person name="Luo G."/>
            <person name="Schluter A."/>
            <person name="Konstantinidis K.T."/>
            <person name="Angelidaki I."/>
        </authorList>
    </citation>
    <scope>NUCLEOTIDE SEQUENCE</scope>
    <source>
        <strain evidence="3">AS06rmzACSIP_7</strain>
    </source>
</reference>
<dbReference type="EMBL" id="JAAYEE010000213">
    <property type="protein sequence ID" value="NLW36110.1"/>
    <property type="molecule type" value="Genomic_DNA"/>
</dbReference>